<proteinExistence type="predicted"/>
<dbReference type="Proteomes" id="UP000810292">
    <property type="component" value="Unassembled WGS sequence"/>
</dbReference>
<comment type="caution">
    <text evidence="3">The sequence shown here is derived from an EMBL/GenBank/DDBJ whole genome shotgun (WGS) entry which is preliminary data.</text>
</comment>
<reference evidence="3" key="1">
    <citation type="submission" date="2020-10" db="EMBL/GenBank/DDBJ databases">
        <authorList>
            <person name="Gilroy R."/>
        </authorList>
    </citation>
    <scope>NUCLEOTIDE SEQUENCE</scope>
    <source>
        <strain evidence="3">14700</strain>
    </source>
</reference>
<feature type="chain" id="PRO_5039710981" evidence="2">
    <location>
        <begin position="22"/>
        <end position="164"/>
    </location>
</feature>
<evidence type="ECO:0000313" key="3">
    <source>
        <dbReference type="EMBL" id="MBO8469818.1"/>
    </source>
</evidence>
<evidence type="ECO:0000313" key="4">
    <source>
        <dbReference type="Proteomes" id="UP000810292"/>
    </source>
</evidence>
<feature type="region of interest" description="Disordered" evidence="1">
    <location>
        <begin position="22"/>
        <end position="55"/>
    </location>
</feature>
<sequence>MKKSVMVFALALMMIFVSCNGSPSAPEENPPSEEVPSTPVEPETPEEPEIPAEPSFGTPTIGLNGWVNHGDYATAALSMASDWYSAKIIYTVDGSTPSETNGMDFRMNNHSVVCRSKTGMQYVSSGVEVMPNSTVKAIAIYVGSYSDVVSFVVPDAPGYALQKY</sequence>
<evidence type="ECO:0000256" key="1">
    <source>
        <dbReference type="SAM" id="MobiDB-lite"/>
    </source>
</evidence>
<gene>
    <name evidence="3" type="ORF">IAA72_08550</name>
</gene>
<evidence type="ECO:0000256" key="2">
    <source>
        <dbReference type="SAM" id="SignalP"/>
    </source>
</evidence>
<feature type="compositionally biased region" description="Low complexity" evidence="1">
    <location>
        <begin position="22"/>
        <end position="41"/>
    </location>
</feature>
<dbReference type="InterPro" id="IPR026876">
    <property type="entry name" value="Fn3_assoc_repeat"/>
</dbReference>
<organism evidence="3 4">
    <name type="scientific">Candidatus Ornithospirochaeta stercoravium</name>
    <dbReference type="NCBI Taxonomy" id="2840897"/>
    <lineage>
        <taxon>Bacteria</taxon>
        <taxon>Pseudomonadati</taxon>
        <taxon>Spirochaetota</taxon>
        <taxon>Spirochaetia</taxon>
        <taxon>Spirochaetales</taxon>
        <taxon>Spirochaetaceae</taxon>
        <taxon>Spirochaetaceae incertae sedis</taxon>
        <taxon>Candidatus Ornithospirochaeta</taxon>
    </lineage>
</organism>
<protein>
    <submittedName>
        <fullName evidence="3">Chitobiase/beta-hexosaminidase C-terminal domain-containing protein</fullName>
    </submittedName>
</protein>
<dbReference type="Pfam" id="PF13287">
    <property type="entry name" value="Fn3_assoc"/>
    <property type="match status" value="1"/>
</dbReference>
<feature type="signal peptide" evidence="2">
    <location>
        <begin position="1"/>
        <end position="21"/>
    </location>
</feature>
<name>A0A9D9NDV4_9SPIO</name>
<reference evidence="3" key="2">
    <citation type="journal article" date="2021" name="PeerJ">
        <title>Extensive microbial diversity within the chicken gut microbiome revealed by metagenomics and culture.</title>
        <authorList>
            <person name="Gilroy R."/>
            <person name="Ravi A."/>
            <person name="Getino M."/>
            <person name="Pursley I."/>
            <person name="Horton D.L."/>
            <person name="Alikhan N.F."/>
            <person name="Baker D."/>
            <person name="Gharbi K."/>
            <person name="Hall N."/>
            <person name="Watson M."/>
            <person name="Adriaenssens E.M."/>
            <person name="Foster-Nyarko E."/>
            <person name="Jarju S."/>
            <person name="Secka A."/>
            <person name="Antonio M."/>
            <person name="Oren A."/>
            <person name="Chaudhuri R.R."/>
            <person name="La Ragione R."/>
            <person name="Hildebrand F."/>
            <person name="Pallen M.J."/>
        </authorList>
    </citation>
    <scope>NUCLEOTIDE SEQUENCE</scope>
    <source>
        <strain evidence="3">14700</strain>
    </source>
</reference>
<dbReference type="PROSITE" id="PS51257">
    <property type="entry name" value="PROKAR_LIPOPROTEIN"/>
    <property type="match status" value="1"/>
</dbReference>
<keyword evidence="2" id="KW-0732">Signal</keyword>
<dbReference type="AlphaFoldDB" id="A0A9D9NDV4"/>
<dbReference type="EMBL" id="JADIMF010000143">
    <property type="protein sequence ID" value="MBO8469818.1"/>
    <property type="molecule type" value="Genomic_DNA"/>
</dbReference>
<accession>A0A9D9NDV4</accession>